<dbReference type="Proteomes" id="UP000278756">
    <property type="component" value="Chromosome 2"/>
</dbReference>
<dbReference type="GO" id="GO:0016740">
    <property type="term" value="F:transferase activity"/>
    <property type="evidence" value="ECO:0007669"/>
    <property type="project" value="UniProtKB-KW"/>
</dbReference>
<evidence type="ECO:0000313" key="2">
    <source>
        <dbReference type="EMBL" id="BBF81900.1"/>
    </source>
</evidence>
<gene>
    <name evidence="2" type="ORF">EM6_2516</name>
</gene>
<dbReference type="Pfam" id="PF01425">
    <property type="entry name" value="Amidase"/>
    <property type="match status" value="1"/>
</dbReference>
<evidence type="ECO:0000313" key="3">
    <source>
        <dbReference type="Proteomes" id="UP000278756"/>
    </source>
</evidence>
<dbReference type="NCBIfam" id="NF006631">
    <property type="entry name" value="PRK09201.1"/>
    <property type="match status" value="1"/>
</dbReference>
<dbReference type="RefSeq" id="WP_126423535.1">
    <property type="nucleotide sequence ID" value="NZ_AP018828.1"/>
</dbReference>
<dbReference type="EMBL" id="AP018828">
    <property type="protein sequence ID" value="BBF81900.1"/>
    <property type="molecule type" value="Genomic_DNA"/>
</dbReference>
<evidence type="ECO:0000259" key="1">
    <source>
        <dbReference type="Pfam" id="PF01425"/>
    </source>
</evidence>
<dbReference type="InterPro" id="IPR023631">
    <property type="entry name" value="Amidase_dom"/>
</dbReference>
<dbReference type="AlphaFoldDB" id="A0A3G9G3J1"/>
<reference evidence="3" key="1">
    <citation type="journal article" date="2017" name="Biotechnol. Biofuels">
        <title>Evaluation of environmental bacterial communities as a factor affecting the growth of duckweed Lemna minor.</title>
        <authorList>
            <person name="Ishizawa H."/>
            <person name="Kuroda M."/>
            <person name="Morikawa M."/>
            <person name="Ike M."/>
        </authorList>
    </citation>
    <scope>NUCLEOTIDE SEQUENCE [LARGE SCALE GENOMIC DNA]</scope>
    <source>
        <strain evidence="3">M6</strain>
    </source>
</reference>
<reference evidence="3" key="2">
    <citation type="journal article" date="2017" name="Plant Physiol. Biochem.">
        <title>Differential oxidative and antioxidative response of duckweed Lemna minor toward plant growth promoting/inhibiting bacteria.</title>
        <authorList>
            <person name="Ishizawa H."/>
            <person name="Kuroda M."/>
            <person name="Morikawa M."/>
            <person name="Ike M."/>
        </authorList>
    </citation>
    <scope>NUCLEOTIDE SEQUENCE [LARGE SCALE GENOMIC DNA]</scope>
    <source>
        <strain evidence="3">M6</strain>
    </source>
</reference>
<organism evidence="2 3">
    <name type="scientific">Asticcacaulis excentricus</name>
    <dbReference type="NCBI Taxonomy" id="78587"/>
    <lineage>
        <taxon>Bacteria</taxon>
        <taxon>Pseudomonadati</taxon>
        <taxon>Pseudomonadota</taxon>
        <taxon>Alphaproteobacteria</taxon>
        <taxon>Caulobacterales</taxon>
        <taxon>Caulobacteraceae</taxon>
        <taxon>Asticcacaulis</taxon>
    </lineage>
</organism>
<accession>A0A3G9G3J1</accession>
<dbReference type="OrthoDB" id="9811471at2"/>
<sequence>MSDTRSALDLANAIARREITAEAVVRQAVEAALSDPFCAFTRVFASEAVASAQAVDRGEMSGPLAGVPFAVKDLFDVAGQVTTAGAKLRLGAAAATQDAEVVRRVKAAGAVLIGTLNMDEFAYGFATVNTHFGTTLNPHDPSRLAGGSSGGSAAAVAAGFVPLSLGSDTNGSVRVPASLCGVWGMRPAQGAVPLDGVFPFVEALDTVGPFARSSRDLRRLYEVLAGEALTGGNQPLRIARLDGFFARNAAPEAVSAVDTLMAHLGGSAVAELPQAEAGRSAGFVMTAALGGALHLDTLRARAQDYDPAVRDRLIAGAMLPAAVLDKALRYRDHYRRIFYQLFDQFDVLVAPATPCSAPLIEAGTILIDGKPAPARAHLGIYAQAISLTGVPVIAAPLKTDGLPIGLQIITRPGLEGAVFDLMHRLEDEGVLGFTAPGGRA</sequence>
<proteinExistence type="predicted"/>
<dbReference type="InterPro" id="IPR036928">
    <property type="entry name" value="AS_sf"/>
</dbReference>
<keyword evidence="2" id="KW-0808">Transferase</keyword>
<dbReference type="Gene3D" id="3.90.1300.10">
    <property type="entry name" value="Amidase signature (AS) domain"/>
    <property type="match status" value="1"/>
</dbReference>
<protein>
    <submittedName>
        <fullName evidence="2">Asp-tRNAAsn/Glu-tRNAGln amidotransferase A subunit</fullName>
    </submittedName>
</protein>
<dbReference type="PANTHER" id="PTHR11895">
    <property type="entry name" value="TRANSAMIDASE"/>
    <property type="match status" value="1"/>
</dbReference>
<dbReference type="SUPFAM" id="SSF75304">
    <property type="entry name" value="Amidase signature (AS) enzymes"/>
    <property type="match status" value="1"/>
</dbReference>
<dbReference type="InterPro" id="IPR014087">
    <property type="entry name" value="Carboxybiuret_hydro_AtzE"/>
</dbReference>
<dbReference type="InterPro" id="IPR000120">
    <property type="entry name" value="Amidase"/>
</dbReference>
<dbReference type="PANTHER" id="PTHR11895:SF172">
    <property type="entry name" value="GLUTAMYL-TRNA(GLN) AMIDOTRANSFERASE"/>
    <property type="match status" value="1"/>
</dbReference>
<name>A0A3G9G3J1_9CAUL</name>
<feature type="domain" description="Amidase" evidence="1">
    <location>
        <begin position="35"/>
        <end position="418"/>
    </location>
</feature>
<dbReference type="NCBIfam" id="TIGR02715">
    <property type="entry name" value="amido_AtzE"/>
    <property type="match status" value="1"/>
</dbReference>